<keyword evidence="7" id="KW-0496">Mitochondrion</keyword>
<evidence type="ECO:0000256" key="2">
    <source>
        <dbReference type="ARBA" id="ARBA00008882"/>
    </source>
</evidence>
<dbReference type="PROSITE" id="PS01218">
    <property type="entry name" value="TATC"/>
    <property type="match status" value="1"/>
</dbReference>
<feature type="transmembrane region" description="Helical" evidence="6">
    <location>
        <begin position="68"/>
        <end position="92"/>
    </location>
</feature>
<evidence type="ECO:0000256" key="6">
    <source>
        <dbReference type="SAM" id="Phobius"/>
    </source>
</evidence>
<dbReference type="GO" id="GO:0033281">
    <property type="term" value="C:TAT protein transport complex"/>
    <property type="evidence" value="ECO:0007669"/>
    <property type="project" value="TreeGrafter"/>
</dbReference>
<protein>
    <submittedName>
        <fullName evidence="7">Sec-independent protein translocase component TatC</fullName>
    </submittedName>
</protein>
<evidence type="ECO:0000256" key="3">
    <source>
        <dbReference type="ARBA" id="ARBA00022692"/>
    </source>
</evidence>
<feature type="transmembrane region" description="Helical" evidence="6">
    <location>
        <begin position="99"/>
        <end position="120"/>
    </location>
</feature>
<dbReference type="HAMAP" id="MF_00902">
    <property type="entry name" value="TatC"/>
    <property type="match status" value="1"/>
</dbReference>
<dbReference type="InterPro" id="IPR002033">
    <property type="entry name" value="TatC"/>
</dbReference>
<proteinExistence type="inferred from homology"/>
<dbReference type="GO" id="GO:0043953">
    <property type="term" value="P:protein transport by the Tat complex"/>
    <property type="evidence" value="ECO:0007669"/>
    <property type="project" value="TreeGrafter"/>
</dbReference>
<keyword evidence="3 6" id="KW-0812">Transmembrane</keyword>
<dbReference type="PRINTS" id="PR01840">
    <property type="entry name" value="TATCFAMILY"/>
</dbReference>
<accession>M4Q9U0</accession>
<comment type="subcellular location">
    <subcellularLocation>
        <location evidence="1">Membrane</location>
        <topology evidence="1">Multi-pass membrane protein</topology>
    </subcellularLocation>
</comment>
<reference evidence="7" key="1">
    <citation type="journal article" date="2006" name="RNA">
        <title>Hybrid E. coli--Mitochondrial ribonuclease P RNAs are catalytically active.</title>
        <authorList>
            <person name="Seif E."/>
            <person name="Cadieux A."/>
            <person name="Lang B.F."/>
        </authorList>
    </citation>
    <scope>NUCLEOTIDE SEQUENCE</scope>
    <source>
        <strain evidence="7">ATCC 50695</strain>
    </source>
</reference>
<reference evidence="7" key="2">
    <citation type="journal article" date="2013" name="Genome Biol. Evol.">
        <title>Strikingly bacteria-like and gene-rich mitochondrial genomes throughout jakobid protists.</title>
        <authorList>
            <person name="Burger G."/>
            <person name="Gray M.W."/>
            <person name="Forget L."/>
            <person name="Lang B.F."/>
        </authorList>
    </citation>
    <scope>NUCLEOTIDE SEQUENCE</scope>
    <source>
        <strain evidence="7">ATCC 50695</strain>
    </source>
</reference>
<feature type="transmembrane region" description="Helical" evidence="6">
    <location>
        <begin position="16"/>
        <end position="33"/>
    </location>
</feature>
<feature type="transmembrane region" description="Helical" evidence="6">
    <location>
        <begin position="181"/>
        <end position="200"/>
    </location>
</feature>
<evidence type="ECO:0000256" key="4">
    <source>
        <dbReference type="ARBA" id="ARBA00022989"/>
    </source>
</evidence>
<dbReference type="GeneID" id="15333052"/>
<dbReference type="RefSeq" id="YP_007890642.1">
    <property type="nucleotide sequence ID" value="NC_021126.1"/>
</dbReference>
<name>M4Q9U0_9EUKA</name>
<sequence length="229" mass="27502">MSSILNQFSTELRFRFYYILLSFVFSTICAYMYKESLIQVLSIIVVSHFIYTTLSEAFFSYVHLSFQIGFVITSPLFFFHIWKFFVPGMYLYEKRVLRFFILFFFFLMILSFFFAYQYFIPNVISFFSSFQEEHLFLQLKISDYLTLVASLYLYLFLIFQIPIFLFVFWKISGFSLQSLGRFRRFIYLFLTILTAILSPPDVLSQILLVIPCLFLYESSILLLHVISKY</sequence>
<dbReference type="Pfam" id="PF00902">
    <property type="entry name" value="TatC"/>
    <property type="match status" value="1"/>
</dbReference>
<keyword evidence="4 6" id="KW-1133">Transmembrane helix</keyword>
<evidence type="ECO:0000313" key="7">
    <source>
        <dbReference type="EMBL" id="AGH24136.1"/>
    </source>
</evidence>
<keyword evidence="5 6" id="KW-0472">Membrane</keyword>
<gene>
    <name evidence="7" type="primary">tatC</name>
</gene>
<organism evidence="7">
    <name type="scientific">Jakoba bahamiensis</name>
    <dbReference type="NCBI Taxonomy" id="221721"/>
    <lineage>
        <taxon>Eukaryota</taxon>
        <taxon>Discoba</taxon>
        <taxon>Jakobida</taxon>
        <taxon>Histionina</taxon>
        <taxon>Jakobidae</taxon>
        <taxon>Jakoba</taxon>
    </lineage>
</organism>
<dbReference type="PANTHER" id="PTHR30371">
    <property type="entry name" value="SEC-INDEPENDENT PROTEIN TRANSLOCASE PROTEIN TATC"/>
    <property type="match status" value="1"/>
</dbReference>
<feature type="transmembrane region" description="Helical" evidence="6">
    <location>
        <begin position="40"/>
        <end position="62"/>
    </location>
</feature>
<dbReference type="InterPro" id="IPR019820">
    <property type="entry name" value="Sec-indep_translocase_CS"/>
</dbReference>
<evidence type="ECO:0000256" key="1">
    <source>
        <dbReference type="ARBA" id="ARBA00004141"/>
    </source>
</evidence>
<dbReference type="GO" id="GO:0065002">
    <property type="term" value="P:intracellular protein transmembrane transport"/>
    <property type="evidence" value="ECO:0007669"/>
    <property type="project" value="TreeGrafter"/>
</dbReference>
<dbReference type="PANTHER" id="PTHR30371:SF0">
    <property type="entry name" value="SEC-INDEPENDENT PROTEIN TRANSLOCASE PROTEIN TATC, CHLOROPLASTIC-RELATED"/>
    <property type="match status" value="1"/>
</dbReference>
<feature type="transmembrane region" description="Helical" evidence="6">
    <location>
        <begin position="144"/>
        <end position="169"/>
    </location>
</feature>
<geneLocation type="mitochondrion" evidence="7"/>
<dbReference type="GO" id="GO:0009977">
    <property type="term" value="F:proton motive force dependent protein transmembrane transporter activity"/>
    <property type="evidence" value="ECO:0007669"/>
    <property type="project" value="TreeGrafter"/>
</dbReference>
<dbReference type="AlphaFoldDB" id="M4Q9U0"/>
<comment type="similarity">
    <text evidence="2">Belongs to the TatC family.</text>
</comment>
<dbReference type="NCBIfam" id="TIGR00945">
    <property type="entry name" value="tatC"/>
    <property type="match status" value="1"/>
</dbReference>
<evidence type="ECO:0000256" key="5">
    <source>
        <dbReference type="ARBA" id="ARBA00023136"/>
    </source>
</evidence>
<feature type="transmembrane region" description="Helical" evidence="6">
    <location>
        <begin position="206"/>
        <end position="226"/>
    </location>
</feature>
<dbReference type="EMBL" id="KC353354">
    <property type="protein sequence ID" value="AGH24136.1"/>
    <property type="molecule type" value="Genomic_DNA"/>
</dbReference>